<feature type="region of interest" description="Disordered" evidence="1">
    <location>
        <begin position="70"/>
        <end position="99"/>
    </location>
</feature>
<evidence type="ECO:0000256" key="1">
    <source>
        <dbReference type="SAM" id="MobiDB-lite"/>
    </source>
</evidence>
<organism evidence="3 4">
    <name type="scientific">Candidatus Eisenbergiella merdipullorum</name>
    <dbReference type="NCBI Taxonomy" id="2838553"/>
    <lineage>
        <taxon>Bacteria</taxon>
        <taxon>Bacillati</taxon>
        <taxon>Bacillota</taxon>
        <taxon>Clostridia</taxon>
        <taxon>Lachnospirales</taxon>
        <taxon>Lachnospiraceae</taxon>
        <taxon>Eisenbergiella</taxon>
    </lineage>
</organism>
<evidence type="ECO:0000313" key="3">
    <source>
        <dbReference type="EMBL" id="HJA92108.1"/>
    </source>
</evidence>
<reference evidence="3" key="2">
    <citation type="submission" date="2021-04" db="EMBL/GenBank/DDBJ databases">
        <authorList>
            <person name="Gilroy R."/>
        </authorList>
    </citation>
    <scope>NUCLEOTIDE SEQUENCE</scope>
    <source>
        <strain evidence="3">CHK179-7159</strain>
    </source>
</reference>
<keyword evidence="2" id="KW-0472">Membrane</keyword>
<keyword evidence="2" id="KW-0812">Transmembrane</keyword>
<accession>A0A9D2I5H5</accession>
<feature type="compositionally biased region" description="Low complexity" evidence="1">
    <location>
        <begin position="84"/>
        <end position="99"/>
    </location>
</feature>
<feature type="transmembrane region" description="Helical" evidence="2">
    <location>
        <begin position="138"/>
        <end position="155"/>
    </location>
</feature>
<proteinExistence type="predicted"/>
<name>A0A9D2I5H5_9FIRM</name>
<comment type="caution">
    <text evidence="3">The sequence shown here is derived from an EMBL/GenBank/DDBJ whole genome shotgun (WGS) entry which is preliminary data.</text>
</comment>
<dbReference type="EMBL" id="DWYY01000036">
    <property type="protein sequence ID" value="HJA92108.1"/>
    <property type="molecule type" value="Genomic_DNA"/>
</dbReference>
<dbReference type="Proteomes" id="UP000886858">
    <property type="component" value="Unassembled WGS sequence"/>
</dbReference>
<dbReference type="Pfam" id="PF22564">
    <property type="entry name" value="HAAS"/>
    <property type="match status" value="1"/>
</dbReference>
<evidence type="ECO:0000256" key="2">
    <source>
        <dbReference type="SAM" id="Phobius"/>
    </source>
</evidence>
<protein>
    <submittedName>
        <fullName evidence="3">DUF1700 domain-containing protein</fullName>
    </submittedName>
</protein>
<evidence type="ECO:0000313" key="4">
    <source>
        <dbReference type="Proteomes" id="UP000886858"/>
    </source>
</evidence>
<gene>
    <name evidence="3" type="ORF">H9717_03160</name>
</gene>
<reference evidence="3" key="1">
    <citation type="journal article" date="2021" name="PeerJ">
        <title>Extensive microbial diversity within the chicken gut microbiome revealed by metagenomics and culture.</title>
        <authorList>
            <person name="Gilroy R."/>
            <person name="Ravi A."/>
            <person name="Getino M."/>
            <person name="Pursley I."/>
            <person name="Horton D.L."/>
            <person name="Alikhan N.F."/>
            <person name="Baker D."/>
            <person name="Gharbi K."/>
            <person name="Hall N."/>
            <person name="Watson M."/>
            <person name="Adriaenssens E.M."/>
            <person name="Foster-Nyarko E."/>
            <person name="Jarju S."/>
            <person name="Secka A."/>
            <person name="Antonio M."/>
            <person name="Oren A."/>
            <person name="Chaudhuri R.R."/>
            <person name="La Ragione R."/>
            <person name="Hildebrand F."/>
            <person name="Pallen M.J."/>
        </authorList>
    </citation>
    <scope>NUCLEOTIDE SEQUENCE</scope>
    <source>
        <strain evidence="3">CHK179-7159</strain>
    </source>
</reference>
<feature type="transmembrane region" description="Helical" evidence="2">
    <location>
        <begin position="161"/>
        <end position="179"/>
    </location>
</feature>
<dbReference type="AlphaFoldDB" id="A0A9D2I5H5"/>
<sequence>MTKADFLESLRRALNGNMSAASVEDNIQYYNSYFSGQEAQGRSEADVLNELGNPRILARTLIDAAERAGDTRAHEANETQYRTAGSRMSGSGASGYAQGSARQNRFSQEHAFRNASQNYGNESWTSDEGMREHSVFRVPGWLILVAVILILFVVIRVVGSLVWILLPYAIPVILVVYIVKLIGRK</sequence>
<keyword evidence="2" id="KW-1133">Transmembrane helix</keyword>